<dbReference type="Pfam" id="PF00930">
    <property type="entry name" value="DPPIV_N"/>
    <property type="match status" value="1"/>
</dbReference>
<organism evidence="2">
    <name type="scientific">marine metagenome</name>
    <dbReference type="NCBI Taxonomy" id="408172"/>
    <lineage>
        <taxon>unclassified sequences</taxon>
        <taxon>metagenomes</taxon>
        <taxon>ecological metagenomes</taxon>
    </lineage>
</organism>
<dbReference type="InterPro" id="IPR050278">
    <property type="entry name" value="Serine_Prot_S9B/DPPIV"/>
</dbReference>
<name>A0A382FS68_9ZZZZ</name>
<sequence length="516" mass="60211">MKYPKVFLMFIPIILMGKKLGFEDAINYSLFETASMGWTIPVPNDDAFVIRGKAKNSHTWYKVALPAMDTTLFLDSTVFNYNGDDLHIENLSFAKTGDKLLVKTAFKKIWRHSNTGTYFIYDLVEKNLETLTHDNENLRNVKFSPDGSRVAYVREDNNLYVYELGRKRERRLTRTGSETILNGHFGWLYEEELTGYDGYRWSPDGKFIAFWEEDQSPVPEFPLMDDSPLYPTIQYIRYPKAGESNPTMRLGIMSVNGGRKIWLNLGEVDDHYFPWMEWVNEEKVAFVKMDRKQKNWNLFISDRKTGKSMNVLSESDPEGWLDNYGHIRFLHDGKIAWISERSGFRHIWMAKHSGSRFWPVTEGNWEVSSIHHVDEENERFYFMANKESVFENRFYSIRFNGTDLKLLTPEEGSHRIRISGANRYFVDSYSSFTSPRRIGLKMLNSGKILNVLGETSLTQYEEYEWTTPILVHFPTTDGNEMLDGVITFPPDFSPARKYPVIIYGYGMPGTQIVWNR</sequence>
<dbReference type="InterPro" id="IPR002469">
    <property type="entry name" value="Peptidase_S9B_N"/>
</dbReference>
<dbReference type="PANTHER" id="PTHR11731">
    <property type="entry name" value="PROTEASE FAMILY S9B,C DIPEPTIDYL-PEPTIDASE IV-RELATED"/>
    <property type="match status" value="1"/>
</dbReference>
<gene>
    <name evidence="2" type="ORF">METZ01_LOCUS217937</name>
</gene>
<dbReference type="GO" id="GO:0006508">
    <property type="term" value="P:proteolysis"/>
    <property type="evidence" value="ECO:0007669"/>
    <property type="project" value="InterPro"/>
</dbReference>
<proteinExistence type="predicted"/>
<reference evidence="2" key="1">
    <citation type="submission" date="2018-05" db="EMBL/GenBank/DDBJ databases">
        <authorList>
            <person name="Lanie J.A."/>
            <person name="Ng W.-L."/>
            <person name="Kazmierczak K.M."/>
            <person name="Andrzejewski T.M."/>
            <person name="Davidsen T.M."/>
            <person name="Wayne K.J."/>
            <person name="Tettelin H."/>
            <person name="Glass J.I."/>
            <person name="Rusch D."/>
            <person name="Podicherti R."/>
            <person name="Tsui H.-C.T."/>
            <person name="Winkler M.E."/>
        </authorList>
    </citation>
    <scope>NUCLEOTIDE SEQUENCE</scope>
</reference>
<dbReference type="SUPFAM" id="SSF53474">
    <property type="entry name" value="alpha/beta-Hydrolases"/>
    <property type="match status" value="1"/>
</dbReference>
<dbReference type="Gene3D" id="2.140.10.30">
    <property type="entry name" value="Dipeptidylpeptidase IV, N-terminal domain"/>
    <property type="match status" value="1"/>
</dbReference>
<evidence type="ECO:0000313" key="2">
    <source>
        <dbReference type="EMBL" id="SVB65083.1"/>
    </source>
</evidence>
<feature type="domain" description="Dipeptidylpeptidase IV N-terminal" evidence="1">
    <location>
        <begin position="96"/>
        <end position="435"/>
    </location>
</feature>
<dbReference type="EMBL" id="UINC01051209">
    <property type="protein sequence ID" value="SVB65083.1"/>
    <property type="molecule type" value="Genomic_DNA"/>
</dbReference>
<dbReference type="PANTHER" id="PTHR11731:SF193">
    <property type="entry name" value="DIPEPTIDYL PEPTIDASE 9"/>
    <property type="match status" value="1"/>
</dbReference>
<dbReference type="AlphaFoldDB" id="A0A382FS68"/>
<accession>A0A382FS68</accession>
<dbReference type="SUPFAM" id="SSF82171">
    <property type="entry name" value="DPP6 N-terminal domain-like"/>
    <property type="match status" value="1"/>
</dbReference>
<dbReference type="GO" id="GO:0008239">
    <property type="term" value="F:dipeptidyl-peptidase activity"/>
    <property type="evidence" value="ECO:0007669"/>
    <property type="project" value="TreeGrafter"/>
</dbReference>
<protein>
    <recommendedName>
        <fullName evidence="1">Dipeptidylpeptidase IV N-terminal domain-containing protein</fullName>
    </recommendedName>
</protein>
<feature type="non-terminal residue" evidence="2">
    <location>
        <position position="516"/>
    </location>
</feature>
<dbReference type="Gene3D" id="3.40.50.1820">
    <property type="entry name" value="alpha/beta hydrolase"/>
    <property type="match status" value="1"/>
</dbReference>
<evidence type="ECO:0000259" key="1">
    <source>
        <dbReference type="Pfam" id="PF00930"/>
    </source>
</evidence>
<dbReference type="InterPro" id="IPR029058">
    <property type="entry name" value="AB_hydrolase_fold"/>
</dbReference>